<dbReference type="GO" id="GO:0005634">
    <property type="term" value="C:nucleus"/>
    <property type="evidence" value="ECO:0007669"/>
    <property type="project" value="UniProtKB-SubCell"/>
</dbReference>
<protein>
    <submittedName>
        <fullName evidence="5">Midnolin-like</fullName>
    </submittedName>
</protein>
<dbReference type="Gene3D" id="3.10.20.90">
    <property type="entry name" value="Phosphatidylinositol 3-kinase Catalytic Subunit, Chain A, domain 1"/>
    <property type="match status" value="1"/>
</dbReference>
<dbReference type="InterPro" id="IPR029071">
    <property type="entry name" value="Ubiquitin-like_domsf"/>
</dbReference>
<evidence type="ECO:0000259" key="4">
    <source>
        <dbReference type="Pfam" id="PF00240"/>
    </source>
</evidence>
<feature type="domain" description="Ubiquitin-like" evidence="4">
    <location>
        <begin position="38"/>
        <end position="97"/>
    </location>
</feature>
<evidence type="ECO:0000256" key="3">
    <source>
        <dbReference type="SAM" id="MobiDB-lite"/>
    </source>
</evidence>
<evidence type="ECO:0000313" key="5">
    <source>
        <dbReference type="Ensembl" id="ENSMAMP00000014954.1"/>
    </source>
</evidence>
<feature type="region of interest" description="Disordered" evidence="3">
    <location>
        <begin position="451"/>
        <end position="470"/>
    </location>
</feature>
<feature type="region of interest" description="Disordered" evidence="3">
    <location>
        <begin position="166"/>
        <end position="259"/>
    </location>
</feature>
<dbReference type="PANTHER" id="PTHR23010">
    <property type="entry name" value="MIDNOLIN"/>
    <property type="match status" value="1"/>
</dbReference>
<evidence type="ECO:0000256" key="2">
    <source>
        <dbReference type="ARBA" id="ARBA00023242"/>
    </source>
</evidence>
<dbReference type="GeneTree" id="ENSGT00510000049027"/>
<gene>
    <name evidence="5" type="primary">MIDN</name>
</gene>
<reference evidence="5" key="1">
    <citation type="submission" date="2025-08" db="UniProtKB">
        <authorList>
            <consortium name="Ensembl"/>
        </authorList>
    </citation>
    <scope>IDENTIFICATION</scope>
</reference>
<name>A0A3Q3M171_9TELE</name>
<dbReference type="Proteomes" id="UP000261640">
    <property type="component" value="Unplaced"/>
</dbReference>
<dbReference type="PANTHER" id="PTHR23010:SF1">
    <property type="entry name" value="MIDNOLIN"/>
    <property type="match status" value="1"/>
</dbReference>
<dbReference type="OrthoDB" id="1916003at2759"/>
<accession>A0A3Q3M171</accession>
<dbReference type="SUPFAM" id="SSF54236">
    <property type="entry name" value="Ubiquitin-like"/>
    <property type="match status" value="1"/>
</dbReference>
<sequence length="470" mass="49896">MEQQQRGLTGCTRALSAGCGAGVSTGQPVMRLSITSTTGCPVELSVPRGETVQELRARISQKLGLQTDRIVLLHNNRQLTAGRLLDLGVADGSKLTLLPVIEAGLVCSTARAERTMMDVLESLTEVQISDFLSGRSPLTINLGLGTHVMYVQLQLSAQDVKKLQQDRNVTVQSSGEQHASTCSSSSTTGSTTSPASHTSTPASHTADSVGPISLSAQRPRASPTSVPAVNLHHHSSPHHSCPPHSIHMPSSLLSTPSLPSGCPHPSCPLQAATPVCAPAPIVSSPGPPSPAAASTFTETNVHASSTAELRRQPGAVIESFVSHSPGIFSGTFSGTLAPCSQGVNSHPRRGIAIILQILNDLLRAACCHQGAPPTLPQRPCPALNLPVGPVLTAEDPSKARSKPLLTQRAGHFSKAQGEESPCLHSSTEENQTLHCKLERLQFLMHQRRLRRRLRRSSHLSQTSRPYQHRP</sequence>
<feature type="compositionally biased region" description="Low complexity" evidence="3">
    <location>
        <begin position="179"/>
        <end position="208"/>
    </location>
</feature>
<evidence type="ECO:0000256" key="1">
    <source>
        <dbReference type="ARBA" id="ARBA00004123"/>
    </source>
</evidence>
<feature type="compositionally biased region" description="Low complexity" evidence="3">
    <location>
        <begin position="238"/>
        <end position="259"/>
    </location>
</feature>
<comment type="subcellular location">
    <subcellularLocation>
        <location evidence="1">Nucleus</location>
    </subcellularLocation>
</comment>
<dbReference type="Ensembl" id="ENSMAMT00000015370.2">
    <property type="protein sequence ID" value="ENSMAMP00000014954.1"/>
    <property type="gene ID" value="ENSMAMG00000010150.2"/>
</dbReference>
<keyword evidence="6" id="KW-1185">Reference proteome</keyword>
<feature type="compositionally biased region" description="Polar residues" evidence="3">
    <location>
        <begin position="166"/>
        <end position="178"/>
    </location>
</feature>
<dbReference type="Pfam" id="PF00240">
    <property type="entry name" value="ubiquitin"/>
    <property type="match status" value="1"/>
</dbReference>
<organism evidence="5 6">
    <name type="scientific">Mastacembelus armatus</name>
    <name type="common">zig-zag eel</name>
    <dbReference type="NCBI Taxonomy" id="205130"/>
    <lineage>
        <taxon>Eukaryota</taxon>
        <taxon>Metazoa</taxon>
        <taxon>Chordata</taxon>
        <taxon>Craniata</taxon>
        <taxon>Vertebrata</taxon>
        <taxon>Euteleostomi</taxon>
        <taxon>Actinopterygii</taxon>
        <taxon>Neopterygii</taxon>
        <taxon>Teleostei</taxon>
        <taxon>Neoteleostei</taxon>
        <taxon>Acanthomorphata</taxon>
        <taxon>Anabantaria</taxon>
        <taxon>Synbranchiformes</taxon>
        <taxon>Mastacembelidae</taxon>
        <taxon>Mastacembelus</taxon>
    </lineage>
</organism>
<keyword evidence="2" id="KW-0539">Nucleus</keyword>
<dbReference type="InterPro" id="IPR000626">
    <property type="entry name" value="Ubiquitin-like_dom"/>
</dbReference>
<dbReference type="InParanoid" id="A0A3Q3M171"/>
<reference evidence="5" key="2">
    <citation type="submission" date="2025-09" db="UniProtKB">
        <authorList>
            <consortium name="Ensembl"/>
        </authorList>
    </citation>
    <scope>IDENTIFICATION</scope>
</reference>
<dbReference type="AlphaFoldDB" id="A0A3Q3M171"/>
<feature type="region of interest" description="Disordered" evidence="3">
    <location>
        <begin position="394"/>
        <end position="428"/>
    </location>
</feature>
<dbReference type="InterPro" id="IPR039336">
    <property type="entry name" value="Midnolin"/>
</dbReference>
<evidence type="ECO:0000313" key="6">
    <source>
        <dbReference type="Proteomes" id="UP000261640"/>
    </source>
</evidence>
<proteinExistence type="predicted"/>